<dbReference type="OrthoDB" id="24581at40323"/>
<proteinExistence type="predicted"/>
<dbReference type="EMBL" id="LDJJ01000033">
    <property type="protein sequence ID" value="KRG67234.1"/>
    <property type="molecule type" value="Genomic_DNA"/>
</dbReference>
<keyword evidence="2" id="KW-1185">Reference proteome</keyword>
<sequence>MMPPSLIAMHELANLTRTSQHNCTAQRPLKDKRHLQLVAGHQAQAIGSVLMLPRRRNNSPQLPHLYLW</sequence>
<organism evidence="1 2">
    <name type="scientific">Stenotrophomonas terrae</name>
    <dbReference type="NCBI Taxonomy" id="405446"/>
    <lineage>
        <taxon>Bacteria</taxon>
        <taxon>Pseudomonadati</taxon>
        <taxon>Pseudomonadota</taxon>
        <taxon>Gammaproteobacteria</taxon>
        <taxon>Lysobacterales</taxon>
        <taxon>Lysobacteraceae</taxon>
        <taxon>Stenotrophomonas</taxon>
    </lineage>
</organism>
<evidence type="ECO:0000313" key="2">
    <source>
        <dbReference type="Proteomes" id="UP000051863"/>
    </source>
</evidence>
<reference evidence="1 2" key="1">
    <citation type="submission" date="2015-05" db="EMBL/GenBank/DDBJ databases">
        <title>Genome sequencing and analysis of members of genus Stenotrophomonas.</title>
        <authorList>
            <person name="Patil P.P."/>
            <person name="Midha S."/>
            <person name="Patil P.B."/>
        </authorList>
    </citation>
    <scope>NUCLEOTIDE SEQUENCE [LARGE SCALE GENOMIC DNA]</scope>
    <source>
        <strain evidence="1 2">DSM 18941</strain>
    </source>
</reference>
<dbReference type="PATRIC" id="fig|405446.3.peg.1532"/>
<evidence type="ECO:0000313" key="1">
    <source>
        <dbReference type="EMBL" id="KRG67234.1"/>
    </source>
</evidence>
<dbReference type="RefSeq" id="WP_057628597.1">
    <property type="nucleotide sequence ID" value="NZ_LDJJ01000033.1"/>
</dbReference>
<comment type="caution">
    <text evidence="1">The sequence shown here is derived from an EMBL/GenBank/DDBJ whole genome shotgun (WGS) entry which is preliminary data.</text>
</comment>
<gene>
    <name evidence="1" type="ORF">ABB27_10235</name>
</gene>
<accession>A0A0R0CLV1</accession>
<protein>
    <submittedName>
        <fullName evidence="1">Uncharacterized protein</fullName>
    </submittedName>
</protein>
<dbReference type="Proteomes" id="UP000051863">
    <property type="component" value="Unassembled WGS sequence"/>
</dbReference>
<dbReference type="AlphaFoldDB" id="A0A0R0CLV1"/>
<name>A0A0R0CLV1_9GAMM</name>